<evidence type="ECO:0000256" key="4">
    <source>
        <dbReference type="PROSITE-ProRule" id="PRU00283"/>
    </source>
</evidence>
<dbReference type="eggNOG" id="KOG4280">
    <property type="taxonomic scope" value="Eukaryota"/>
</dbReference>
<keyword evidence="2 4" id="KW-0547">Nucleotide-binding</keyword>
<dbReference type="EMBL" id="JH992972">
    <property type="protein sequence ID" value="EKX52456.1"/>
    <property type="molecule type" value="Genomic_DNA"/>
</dbReference>
<dbReference type="GO" id="GO:0003777">
    <property type="term" value="F:microtubule motor activity"/>
    <property type="evidence" value="ECO:0007669"/>
    <property type="project" value="InterPro"/>
</dbReference>
<keyword evidence="5" id="KW-0493">Microtubule</keyword>
<comment type="subcellular location">
    <subcellularLocation>
        <location evidence="1">Plastid</location>
        <location evidence="1">Chloroplast</location>
    </subcellularLocation>
</comment>
<dbReference type="InterPro" id="IPR019821">
    <property type="entry name" value="Kinesin_motor_CS"/>
</dbReference>
<dbReference type="PaxDb" id="55529-EKX52456"/>
<dbReference type="Proteomes" id="UP000011087">
    <property type="component" value="Unassembled WGS sequence"/>
</dbReference>
<dbReference type="Gene3D" id="3.40.850.10">
    <property type="entry name" value="Kinesin motor domain"/>
    <property type="match status" value="1"/>
</dbReference>
<dbReference type="RefSeq" id="XP_005839436.1">
    <property type="nucleotide sequence ID" value="XM_005839379.1"/>
</dbReference>
<dbReference type="GO" id="GO:0051231">
    <property type="term" value="P:spindle elongation"/>
    <property type="evidence" value="ECO:0007669"/>
    <property type="project" value="TreeGrafter"/>
</dbReference>
<evidence type="ECO:0000256" key="5">
    <source>
        <dbReference type="RuleBase" id="RU000394"/>
    </source>
</evidence>
<dbReference type="PROSITE" id="PS00411">
    <property type="entry name" value="KINESIN_MOTOR_1"/>
    <property type="match status" value="1"/>
</dbReference>
<keyword evidence="3 4" id="KW-0067">ATP-binding</keyword>
<dbReference type="SUPFAM" id="SSF52540">
    <property type="entry name" value="P-loop containing nucleoside triphosphate hydrolases"/>
    <property type="match status" value="1"/>
</dbReference>
<dbReference type="InterPro" id="IPR036961">
    <property type="entry name" value="Kinesin_motor_dom_sf"/>
</dbReference>
<dbReference type="Pfam" id="PF00225">
    <property type="entry name" value="Kinesin"/>
    <property type="match status" value="1"/>
</dbReference>
<dbReference type="SMART" id="SM00129">
    <property type="entry name" value="KISc"/>
    <property type="match status" value="1"/>
</dbReference>
<dbReference type="GO" id="GO:0007052">
    <property type="term" value="P:mitotic spindle organization"/>
    <property type="evidence" value="ECO:0007669"/>
    <property type="project" value="TreeGrafter"/>
</dbReference>
<evidence type="ECO:0000256" key="1">
    <source>
        <dbReference type="ARBA" id="ARBA00004229"/>
    </source>
</evidence>
<dbReference type="GeneID" id="17309163"/>
<keyword evidence="4 5" id="KW-0505">Motor protein</keyword>
<name>L1JV58_GUITC</name>
<dbReference type="GO" id="GO:0005524">
    <property type="term" value="F:ATP binding"/>
    <property type="evidence" value="ECO:0007669"/>
    <property type="project" value="UniProtKB-UniRule"/>
</dbReference>
<feature type="binding site" evidence="4">
    <location>
        <begin position="102"/>
        <end position="109"/>
    </location>
    <ligand>
        <name>ATP</name>
        <dbReference type="ChEBI" id="CHEBI:30616"/>
    </ligand>
</feature>
<accession>L1JV58</accession>
<proteinExistence type="inferred from homology"/>
<evidence type="ECO:0000256" key="2">
    <source>
        <dbReference type="ARBA" id="ARBA00022741"/>
    </source>
</evidence>
<dbReference type="KEGG" id="gtt:GUITHDRAFT_65041"/>
<dbReference type="OMA" id="VFERTEM"/>
<evidence type="ECO:0000313" key="8">
    <source>
        <dbReference type="EnsemblProtists" id="EKX52456"/>
    </source>
</evidence>
<feature type="non-terminal residue" evidence="7">
    <location>
        <position position="1"/>
    </location>
</feature>
<dbReference type="InterPro" id="IPR027640">
    <property type="entry name" value="Kinesin-like_fam"/>
</dbReference>
<dbReference type="InterPro" id="IPR001752">
    <property type="entry name" value="Kinesin_motor_dom"/>
</dbReference>
<evidence type="ECO:0000313" key="7">
    <source>
        <dbReference type="EMBL" id="EKX52456.1"/>
    </source>
</evidence>
<reference evidence="7 9" key="1">
    <citation type="journal article" date="2012" name="Nature">
        <title>Algal genomes reveal evolutionary mosaicism and the fate of nucleomorphs.</title>
        <authorList>
            <consortium name="DOE Joint Genome Institute"/>
            <person name="Curtis B.A."/>
            <person name="Tanifuji G."/>
            <person name="Burki F."/>
            <person name="Gruber A."/>
            <person name="Irimia M."/>
            <person name="Maruyama S."/>
            <person name="Arias M.C."/>
            <person name="Ball S.G."/>
            <person name="Gile G.H."/>
            <person name="Hirakawa Y."/>
            <person name="Hopkins J.F."/>
            <person name="Kuo A."/>
            <person name="Rensing S.A."/>
            <person name="Schmutz J."/>
            <person name="Symeonidi A."/>
            <person name="Elias M."/>
            <person name="Eveleigh R.J."/>
            <person name="Herman E.K."/>
            <person name="Klute M.J."/>
            <person name="Nakayama T."/>
            <person name="Obornik M."/>
            <person name="Reyes-Prieto A."/>
            <person name="Armbrust E.V."/>
            <person name="Aves S.J."/>
            <person name="Beiko R.G."/>
            <person name="Coutinho P."/>
            <person name="Dacks J.B."/>
            <person name="Durnford D.G."/>
            <person name="Fast N.M."/>
            <person name="Green B.R."/>
            <person name="Grisdale C.J."/>
            <person name="Hempel F."/>
            <person name="Henrissat B."/>
            <person name="Hoppner M.P."/>
            <person name="Ishida K."/>
            <person name="Kim E."/>
            <person name="Koreny L."/>
            <person name="Kroth P.G."/>
            <person name="Liu Y."/>
            <person name="Malik S.B."/>
            <person name="Maier U.G."/>
            <person name="McRose D."/>
            <person name="Mock T."/>
            <person name="Neilson J.A."/>
            <person name="Onodera N.T."/>
            <person name="Poole A.M."/>
            <person name="Pritham E.J."/>
            <person name="Richards T.A."/>
            <person name="Rocap G."/>
            <person name="Roy S.W."/>
            <person name="Sarai C."/>
            <person name="Schaack S."/>
            <person name="Shirato S."/>
            <person name="Slamovits C.H."/>
            <person name="Spencer D.F."/>
            <person name="Suzuki S."/>
            <person name="Worden A.Z."/>
            <person name="Zauner S."/>
            <person name="Barry K."/>
            <person name="Bell C."/>
            <person name="Bharti A.K."/>
            <person name="Crow J.A."/>
            <person name="Grimwood J."/>
            <person name="Kramer R."/>
            <person name="Lindquist E."/>
            <person name="Lucas S."/>
            <person name="Salamov A."/>
            <person name="McFadden G.I."/>
            <person name="Lane C.E."/>
            <person name="Keeling P.J."/>
            <person name="Gray M.W."/>
            <person name="Grigoriev I.V."/>
            <person name="Archibald J.M."/>
        </authorList>
    </citation>
    <scope>NUCLEOTIDE SEQUENCE</scope>
    <source>
        <strain evidence="7 9">CCMP2712</strain>
    </source>
</reference>
<dbReference type="PRINTS" id="PR00380">
    <property type="entry name" value="KINESINHEAVY"/>
</dbReference>
<evidence type="ECO:0000313" key="9">
    <source>
        <dbReference type="Proteomes" id="UP000011087"/>
    </source>
</evidence>
<keyword evidence="9" id="KW-1185">Reference proteome</keyword>
<dbReference type="HOGENOM" id="CLU_001485_2_1_1"/>
<dbReference type="GO" id="GO:0008017">
    <property type="term" value="F:microtubule binding"/>
    <property type="evidence" value="ECO:0007669"/>
    <property type="project" value="InterPro"/>
</dbReference>
<feature type="domain" description="Kinesin motor" evidence="6">
    <location>
        <begin position="12"/>
        <end position="359"/>
    </location>
</feature>
<protein>
    <recommendedName>
        <fullName evidence="5">Kinesin-like protein</fullName>
    </recommendedName>
</protein>
<reference evidence="8" key="3">
    <citation type="submission" date="2015-06" db="UniProtKB">
        <authorList>
            <consortium name="EnsemblProtists"/>
        </authorList>
    </citation>
    <scope>IDENTIFICATION</scope>
</reference>
<dbReference type="PROSITE" id="PS50067">
    <property type="entry name" value="KINESIN_MOTOR_2"/>
    <property type="match status" value="1"/>
</dbReference>
<evidence type="ECO:0000256" key="3">
    <source>
        <dbReference type="ARBA" id="ARBA00022840"/>
    </source>
</evidence>
<dbReference type="GO" id="GO:0007018">
    <property type="term" value="P:microtubule-based movement"/>
    <property type="evidence" value="ECO:0007669"/>
    <property type="project" value="InterPro"/>
</dbReference>
<sequence length="473" mass="52226">DNSRQTMASSENVRVILRVRPQTSKEAERGEDEVIRCISDQSIQVYDPTQVRGGRASTALAYQFEQCFGPTCMQDELFSRCGVKTLLDHVLDGYSATVIAYGPTGSGKTFSIAGKPDSIVRNGTGDGTDGLVIRSIESLFDKIRERQRDGLQFKVRTSCVEIHNDAVIDLLRSSRKQKGCETLPVKFDTARGSFFVQDLSYGKCPSEEEILRLYMKSLRNRSVAAHEMNRDSSRSHALFTVYVDSMVRQDSGHIVTRHGKMTFVDLAGSERRDSKSEGSTLRETGSINRSLFTLGKVISSLCDRKKVKVPFRDSKLTQLLMDSIGGSSMTLMIACVSPSSGHINESMRTLDYANKASNDDPFFAKNIKNKPVVLLDPEQNMVEALKKEIEALRAGELNHPLYPLSLLCSALLCSALLCSALLCSALLCSALLCSALLCSALLRSSPRVPSPVLFCPVFSLSHIHQRTELSRML</sequence>
<dbReference type="OrthoDB" id="3176171at2759"/>
<dbReference type="GO" id="GO:0005875">
    <property type="term" value="C:microtubule associated complex"/>
    <property type="evidence" value="ECO:0007669"/>
    <property type="project" value="TreeGrafter"/>
</dbReference>
<dbReference type="STRING" id="905079.L1JV58"/>
<reference evidence="9" key="2">
    <citation type="submission" date="2012-11" db="EMBL/GenBank/DDBJ databases">
        <authorList>
            <person name="Kuo A."/>
            <person name="Curtis B.A."/>
            <person name="Tanifuji G."/>
            <person name="Burki F."/>
            <person name="Gruber A."/>
            <person name="Irimia M."/>
            <person name="Maruyama S."/>
            <person name="Arias M.C."/>
            <person name="Ball S.G."/>
            <person name="Gile G.H."/>
            <person name="Hirakawa Y."/>
            <person name="Hopkins J.F."/>
            <person name="Rensing S.A."/>
            <person name="Schmutz J."/>
            <person name="Symeonidi A."/>
            <person name="Elias M."/>
            <person name="Eveleigh R.J."/>
            <person name="Herman E.K."/>
            <person name="Klute M.J."/>
            <person name="Nakayama T."/>
            <person name="Obornik M."/>
            <person name="Reyes-Prieto A."/>
            <person name="Armbrust E.V."/>
            <person name="Aves S.J."/>
            <person name="Beiko R.G."/>
            <person name="Coutinho P."/>
            <person name="Dacks J.B."/>
            <person name="Durnford D.G."/>
            <person name="Fast N.M."/>
            <person name="Green B.R."/>
            <person name="Grisdale C."/>
            <person name="Hempe F."/>
            <person name="Henrissat B."/>
            <person name="Hoppner M.P."/>
            <person name="Ishida K.-I."/>
            <person name="Kim E."/>
            <person name="Koreny L."/>
            <person name="Kroth P.G."/>
            <person name="Liu Y."/>
            <person name="Malik S.-B."/>
            <person name="Maier U.G."/>
            <person name="McRose D."/>
            <person name="Mock T."/>
            <person name="Neilson J.A."/>
            <person name="Onodera N.T."/>
            <person name="Poole A.M."/>
            <person name="Pritham E.J."/>
            <person name="Richards T.A."/>
            <person name="Rocap G."/>
            <person name="Roy S.W."/>
            <person name="Sarai C."/>
            <person name="Schaack S."/>
            <person name="Shirato S."/>
            <person name="Slamovits C.H."/>
            <person name="Spencer D.F."/>
            <person name="Suzuki S."/>
            <person name="Worden A.Z."/>
            <person name="Zauner S."/>
            <person name="Barry K."/>
            <person name="Bell C."/>
            <person name="Bharti A.K."/>
            <person name="Crow J.A."/>
            <person name="Grimwood J."/>
            <person name="Kramer R."/>
            <person name="Lindquist E."/>
            <person name="Lucas S."/>
            <person name="Salamov A."/>
            <person name="McFadden G.I."/>
            <person name="Lane C.E."/>
            <person name="Keeling P.J."/>
            <person name="Gray M.W."/>
            <person name="Grigoriev I.V."/>
            <person name="Archibald J.M."/>
        </authorList>
    </citation>
    <scope>NUCLEOTIDE SEQUENCE</scope>
    <source>
        <strain evidence="9">CCMP2712</strain>
    </source>
</reference>
<comment type="similarity">
    <text evidence="4 5">Belongs to the TRAFAC class myosin-kinesin ATPase superfamily. Kinesin family.</text>
</comment>
<dbReference type="GO" id="GO:0005874">
    <property type="term" value="C:microtubule"/>
    <property type="evidence" value="ECO:0007669"/>
    <property type="project" value="UniProtKB-KW"/>
</dbReference>
<dbReference type="EnsemblProtists" id="EKX52456">
    <property type="protein sequence ID" value="EKX52456"/>
    <property type="gene ID" value="GUITHDRAFT_65041"/>
</dbReference>
<organism evidence="7">
    <name type="scientific">Guillardia theta (strain CCMP2712)</name>
    <name type="common">Cryptophyte</name>
    <dbReference type="NCBI Taxonomy" id="905079"/>
    <lineage>
        <taxon>Eukaryota</taxon>
        <taxon>Cryptophyceae</taxon>
        <taxon>Pyrenomonadales</taxon>
        <taxon>Geminigeraceae</taxon>
        <taxon>Guillardia</taxon>
    </lineage>
</organism>
<evidence type="ECO:0000259" key="6">
    <source>
        <dbReference type="PROSITE" id="PS50067"/>
    </source>
</evidence>
<dbReference type="CDD" id="cd00106">
    <property type="entry name" value="KISc"/>
    <property type="match status" value="1"/>
</dbReference>
<dbReference type="PANTHER" id="PTHR47969">
    <property type="entry name" value="CHROMOSOME-ASSOCIATED KINESIN KIF4A-RELATED"/>
    <property type="match status" value="1"/>
</dbReference>
<dbReference type="InterPro" id="IPR027417">
    <property type="entry name" value="P-loop_NTPase"/>
</dbReference>
<gene>
    <name evidence="7" type="ORF">GUITHDRAFT_65041</name>
</gene>
<dbReference type="AlphaFoldDB" id="L1JV58"/>
<dbReference type="GO" id="GO:0009507">
    <property type="term" value="C:chloroplast"/>
    <property type="evidence" value="ECO:0007669"/>
    <property type="project" value="UniProtKB-SubCell"/>
</dbReference>
<dbReference type="PANTHER" id="PTHR47969:SF33">
    <property type="entry name" value="KINESIN-LIKE PROTEIN"/>
    <property type="match status" value="1"/>
</dbReference>